<feature type="domain" description="LysM" evidence="1">
    <location>
        <begin position="13"/>
        <end position="57"/>
    </location>
</feature>
<accession>A0A4V5P1G2</accession>
<dbReference type="AlphaFoldDB" id="A0A4V5P1G2"/>
<evidence type="ECO:0000313" key="2">
    <source>
        <dbReference type="EMBL" id="TKC18070.1"/>
    </source>
</evidence>
<dbReference type="Pfam" id="PF01476">
    <property type="entry name" value="LysM"/>
    <property type="match status" value="1"/>
</dbReference>
<dbReference type="PROSITE" id="PS51782">
    <property type="entry name" value="LYSM"/>
    <property type="match status" value="1"/>
</dbReference>
<dbReference type="InterPro" id="IPR036779">
    <property type="entry name" value="LysM_dom_sf"/>
</dbReference>
<dbReference type="SUPFAM" id="SSF54106">
    <property type="entry name" value="LysM domain"/>
    <property type="match status" value="1"/>
</dbReference>
<sequence length="65" mass="7224">MVIVVEQSRLVIRAYKIKRGDTVCSIAREFNISIISLLKVNQHKNPKQLTIGDTLAVPTEDSDSA</sequence>
<dbReference type="CDD" id="cd00118">
    <property type="entry name" value="LysM"/>
    <property type="match status" value="1"/>
</dbReference>
<gene>
    <name evidence="2" type="ORF">FA727_00425</name>
</gene>
<dbReference type="InterPro" id="IPR018392">
    <property type="entry name" value="LysM"/>
</dbReference>
<protein>
    <submittedName>
        <fullName evidence="2">LysM peptidoglycan-binding domain-containing protein</fullName>
    </submittedName>
</protein>
<dbReference type="Gene3D" id="3.10.350.10">
    <property type="entry name" value="LysM domain"/>
    <property type="match status" value="1"/>
</dbReference>
<proteinExistence type="predicted"/>
<comment type="caution">
    <text evidence="2">The sequence shown here is derived from an EMBL/GenBank/DDBJ whole genome shotgun (WGS) entry which is preliminary data.</text>
</comment>
<dbReference type="SMART" id="SM00257">
    <property type="entry name" value="LysM"/>
    <property type="match status" value="1"/>
</dbReference>
<name>A0A4V5P1G2_9BACI</name>
<dbReference type="EMBL" id="SWBM01000001">
    <property type="protein sequence ID" value="TKC18070.1"/>
    <property type="molecule type" value="Genomic_DNA"/>
</dbReference>
<reference evidence="2 3" key="1">
    <citation type="journal article" date="2011" name="J. Microbiol.">
        <title>Bacillus kyonggiensis sp. nov., isolated from soil of a lettuce field.</title>
        <authorList>
            <person name="Dong K."/>
            <person name="Lee S."/>
        </authorList>
    </citation>
    <scope>NUCLEOTIDE SEQUENCE [LARGE SCALE GENOMIC DNA]</scope>
    <source>
        <strain evidence="2 3">NB22</strain>
    </source>
</reference>
<keyword evidence="3" id="KW-1185">Reference proteome</keyword>
<evidence type="ECO:0000313" key="3">
    <source>
        <dbReference type="Proteomes" id="UP000307756"/>
    </source>
</evidence>
<evidence type="ECO:0000259" key="1">
    <source>
        <dbReference type="PROSITE" id="PS51782"/>
    </source>
</evidence>
<dbReference type="Proteomes" id="UP000307756">
    <property type="component" value="Unassembled WGS sequence"/>
</dbReference>
<organism evidence="2 3">
    <name type="scientific">Robertmurraya kyonggiensis</name>
    <dbReference type="NCBI Taxonomy" id="1037680"/>
    <lineage>
        <taxon>Bacteria</taxon>
        <taxon>Bacillati</taxon>
        <taxon>Bacillota</taxon>
        <taxon>Bacilli</taxon>
        <taxon>Bacillales</taxon>
        <taxon>Bacillaceae</taxon>
        <taxon>Robertmurraya</taxon>
    </lineage>
</organism>